<dbReference type="Pfam" id="PF11799">
    <property type="entry name" value="IMS_C"/>
    <property type="match status" value="1"/>
</dbReference>
<name>A0A1E3QF33_LIPST</name>
<keyword evidence="12 14" id="KW-0539">Nucleus</keyword>
<dbReference type="Gene3D" id="3.30.1490.100">
    <property type="entry name" value="DNA polymerase, Y-family, little finger domain"/>
    <property type="match status" value="1"/>
</dbReference>
<dbReference type="SMART" id="SM00292">
    <property type="entry name" value="BRCT"/>
    <property type="match status" value="1"/>
</dbReference>
<dbReference type="InterPro" id="IPR053848">
    <property type="entry name" value="IMS_HHH_1"/>
</dbReference>
<dbReference type="STRING" id="675824.A0A1E3QF33"/>
<gene>
    <name evidence="19" type="ORF">LIPSTDRAFT_127177</name>
</gene>
<keyword evidence="11 14" id="KW-0234">DNA repair</keyword>
<dbReference type="InterPro" id="IPR036775">
    <property type="entry name" value="DNA_pol_Y-fam_lit_finger_sf"/>
</dbReference>
<dbReference type="Proteomes" id="UP000094385">
    <property type="component" value="Unassembled WGS sequence"/>
</dbReference>
<dbReference type="GO" id="GO:0003684">
    <property type="term" value="F:damaged DNA binding"/>
    <property type="evidence" value="ECO:0007669"/>
    <property type="project" value="UniProtKB-UniRule"/>
</dbReference>
<sequence>MPPRHPPPLANPKFAAALANHTFDNEDGAEYAGSEFGGFGEYFRNKKIKLQNLDAHIREFDSGSERPPIFKGCIVHVNGYTKPSIGEIHKLVVIYGGVFSQYMDGKTAVTHIIASSLTPKKMVEFSRYRIVKPEWITKSIEAGKLLPWHDFRVIQPTESQTLLTIAPVVNQQENEHTKRSNPSSVVSPVKSPLAKPHTPATDSASRTQQNTFDTPARKSSPLIMPPKLSEKFSSPEEHNAVLLANPNTRNSTVLNPEFLKTYYGQSRLHHLSTWKANLKLKFQSQISSSSPSASKRPLDCPADTRVIFHVDFDCFFASIAVRSRPQYADEPVCVGHGGNQNSEVASCNYVAREFGVRNGMWMRRAKELCPDLISLPYEFDAYEEASSHMFNVLIGLGADKIEAVSIDEALLDVTSLCWSPNDDDIQTKSLGLAKSIRNRVFELTQCHVSVGIGGNILQSKLATKWAKPAGQYRVRPNEIAQLMKGLQVEDLPGIGYSIGAQLNERFHIDKVGDILTVPKSKLQSIVGGKTGDKLYSYARGEDFREVGEIAIRKSVSAEVNWGVRFEAKEQVDTFLGSLAGELSNRLTNLAVIGTNLTLKVYKRAENAPLEPTKYLGCGECDAFSRSYTTASPTSDPRDISRIAISLLCKLQIPVGDIRGLGLQMTKLVSAHGEDGKQVTLFQANGGPKKRDIEVVKGKLENLEAEYSKDNDPVSEIKSTMQQTITSKLATKQATQYFVPTQVSEEVLRELPEVIQKKISESRHSKCSLDHNFMPKLKEDSQVTFEIPSQSSIDPDVLSELPVEIVKELEEQYREGTVTFRSPGKRRGIQEPNKWKFSRPTKKANSSKSWSLNTIGRPGTDSKLPSHEKSNLDSRTWALNVDEDILRELPEDIRNEILEERKRHLLNSPAEKQNEESEASTTIQLQHPILTFQGKNQIDDLRDILQTWLSASVAEMQGPHMDDVHLLEKYLSRVVTEEKNLNKAVELVKWMNFQVENVLRERELDDNLERSEEVLFEWLDTIDGLQKAVSIEAETRGLYNIQFR</sequence>
<evidence type="ECO:0000256" key="14">
    <source>
        <dbReference type="PIRNR" id="PIRNR036573"/>
    </source>
</evidence>
<dbReference type="FunFam" id="3.40.50.10190:FF:000011">
    <property type="entry name" value="DNA repair protein REV1"/>
    <property type="match status" value="1"/>
</dbReference>
<dbReference type="SUPFAM" id="SSF52113">
    <property type="entry name" value="BRCT domain"/>
    <property type="match status" value="1"/>
</dbReference>
<dbReference type="SUPFAM" id="SSF56672">
    <property type="entry name" value="DNA/RNA polymerases"/>
    <property type="match status" value="1"/>
</dbReference>
<keyword evidence="4 14" id="KW-0237">DNA synthesis</keyword>
<evidence type="ECO:0000256" key="10">
    <source>
        <dbReference type="ARBA" id="ARBA00023125"/>
    </source>
</evidence>
<dbReference type="Pfam" id="PF14377">
    <property type="entry name" value="UBM"/>
    <property type="match status" value="2"/>
</dbReference>
<dbReference type="InterPro" id="IPR036420">
    <property type="entry name" value="BRCT_dom_sf"/>
</dbReference>
<comment type="similarity">
    <text evidence="2 14">Belongs to the DNA polymerase type-Y family.</text>
</comment>
<dbReference type="InterPro" id="IPR001126">
    <property type="entry name" value="UmuC"/>
</dbReference>
<dbReference type="GO" id="GO:0070987">
    <property type="term" value="P:error-free translesion synthesis"/>
    <property type="evidence" value="ECO:0007669"/>
    <property type="project" value="UniProtKB-ARBA"/>
</dbReference>
<dbReference type="PROSITE" id="PS50173">
    <property type="entry name" value="UMUC"/>
    <property type="match status" value="1"/>
</dbReference>
<dbReference type="InterPro" id="IPR043502">
    <property type="entry name" value="DNA/RNA_pol_sf"/>
</dbReference>
<feature type="region of interest" description="Disordered" evidence="16">
    <location>
        <begin position="835"/>
        <end position="869"/>
    </location>
</feature>
<keyword evidence="9 15" id="KW-0460">Magnesium</keyword>
<organism evidence="19 20">
    <name type="scientific">Lipomyces starkeyi NRRL Y-11557</name>
    <dbReference type="NCBI Taxonomy" id="675824"/>
    <lineage>
        <taxon>Eukaryota</taxon>
        <taxon>Fungi</taxon>
        <taxon>Dikarya</taxon>
        <taxon>Ascomycota</taxon>
        <taxon>Saccharomycotina</taxon>
        <taxon>Lipomycetes</taxon>
        <taxon>Lipomycetales</taxon>
        <taxon>Lipomycetaceae</taxon>
        <taxon>Lipomyces</taxon>
    </lineage>
</organism>
<feature type="domain" description="UmuC" evidence="18">
    <location>
        <begin position="307"/>
        <end position="495"/>
    </location>
</feature>
<evidence type="ECO:0000256" key="5">
    <source>
        <dbReference type="ARBA" id="ARBA00022679"/>
    </source>
</evidence>
<evidence type="ECO:0000256" key="4">
    <source>
        <dbReference type="ARBA" id="ARBA00022634"/>
    </source>
</evidence>
<dbReference type="Pfam" id="PF00817">
    <property type="entry name" value="IMS"/>
    <property type="match status" value="1"/>
</dbReference>
<evidence type="ECO:0000256" key="3">
    <source>
        <dbReference type="ARBA" id="ARBA00020399"/>
    </source>
</evidence>
<evidence type="ECO:0000313" key="20">
    <source>
        <dbReference type="Proteomes" id="UP000094385"/>
    </source>
</evidence>
<dbReference type="InterPro" id="IPR031991">
    <property type="entry name" value="Rev1_C"/>
</dbReference>
<feature type="region of interest" description="Disordered" evidence="16">
    <location>
        <begin position="172"/>
        <end position="224"/>
    </location>
</feature>
<keyword evidence="20" id="KW-1185">Reference proteome</keyword>
<dbReference type="InterPro" id="IPR043128">
    <property type="entry name" value="Rev_trsase/Diguanyl_cyclase"/>
</dbReference>
<dbReference type="PANTHER" id="PTHR45990:SF1">
    <property type="entry name" value="DNA REPAIR PROTEIN REV1"/>
    <property type="match status" value="1"/>
</dbReference>
<evidence type="ECO:0000313" key="19">
    <source>
        <dbReference type="EMBL" id="ODQ76230.1"/>
    </source>
</evidence>
<evidence type="ECO:0000259" key="18">
    <source>
        <dbReference type="PROSITE" id="PS50173"/>
    </source>
</evidence>
<dbReference type="Pfam" id="PF21999">
    <property type="entry name" value="IMS_HHH_1"/>
    <property type="match status" value="1"/>
</dbReference>
<dbReference type="Gene3D" id="6.10.250.1630">
    <property type="match status" value="2"/>
</dbReference>
<dbReference type="GO" id="GO:0046872">
    <property type="term" value="F:metal ion binding"/>
    <property type="evidence" value="ECO:0007669"/>
    <property type="project" value="UniProtKB-KW"/>
</dbReference>
<feature type="binding site" evidence="15">
    <location>
        <position position="408"/>
    </location>
    <ligand>
        <name>Mg(2+)</name>
        <dbReference type="ChEBI" id="CHEBI:18420"/>
        <label>1</label>
    </ligand>
</feature>
<dbReference type="PROSITE" id="PS50172">
    <property type="entry name" value="BRCT"/>
    <property type="match status" value="1"/>
</dbReference>
<dbReference type="InterPro" id="IPR025527">
    <property type="entry name" value="HUWE1/Rev1_UBM"/>
</dbReference>
<dbReference type="InterPro" id="IPR012112">
    <property type="entry name" value="REV1"/>
</dbReference>
<proteinExistence type="inferred from homology"/>
<feature type="compositionally biased region" description="Polar residues" evidence="16">
    <location>
        <begin position="842"/>
        <end position="853"/>
    </location>
</feature>
<evidence type="ECO:0000256" key="8">
    <source>
        <dbReference type="ARBA" id="ARBA00022763"/>
    </source>
</evidence>
<dbReference type="InterPro" id="IPR038401">
    <property type="entry name" value="Rev1_C_sf"/>
</dbReference>
<evidence type="ECO:0000256" key="2">
    <source>
        <dbReference type="ARBA" id="ARBA00010945"/>
    </source>
</evidence>
<dbReference type="EMBL" id="KV454289">
    <property type="protein sequence ID" value="ODQ76230.1"/>
    <property type="molecule type" value="Genomic_DNA"/>
</dbReference>
<dbReference type="Pfam" id="PF16727">
    <property type="entry name" value="REV1_C"/>
    <property type="match status" value="1"/>
</dbReference>
<feature type="binding site" evidence="15">
    <location>
        <position position="407"/>
    </location>
    <ligand>
        <name>Mg(2+)</name>
        <dbReference type="ChEBI" id="CHEBI:18420"/>
        <label>1</label>
    </ligand>
</feature>
<evidence type="ECO:0000256" key="6">
    <source>
        <dbReference type="ARBA" id="ARBA00022695"/>
    </source>
</evidence>
<comment type="function">
    <text evidence="13">Deoxycytidyl transferase involved in DNA repair. Transfers a dCMP residue from dCTP to the 3'-end of a DNA primer in a template-dependent reaction. May assist in the first step in the bypass of abasic lesions by the insertion of a nucleotide opposite the lesion. Required for normal induction of mutations by physical and chemical agents. Involved in mitochondrial DNA mutagenesis.</text>
</comment>
<dbReference type="Gene3D" id="1.20.58.1280">
    <property type="entry name" value="DNA repair protein Rev1, C-terminal domain"/>
    <property type="match status" value="1"/>
</dbReference>
<evidence type="ECO:0000256" key="1">
    <source>
        <dbReference type="ARBA" id="ARBA00004123"/>
    </source>
</evidence>
<dbReference type="Pfam" id="PF16589">
    <property type="entry name" value="BRCT_2"/>
    <property type="match status" value="1"/>
</dbReference>
<evidence type="ECO:0000256" key="16">
    <source>
        <dbReference type="SAM" id="MobiDB-lite"/>
    </source>
</evidence>
<feature type="domain" description="BRCT" evidence="17">
    <location>
        <begin position="65"/>
        <end position="153"/>
    </location>
</feature>
<keyword evidence="8 14" id="KW-0227">DNA damage</keyword>
<dbReference type="GO" id="GO:0003887">
    <property type="term" value="F:DNA-directed DNA polymerase activity"/>
    <property type="evidence" value="ECO:0007669"/>
    <property type="project" value="InterPro"/>
</dbReference>
<dbReference type="Gene3D" id="3.30.70.270">
    <property type="match status" value="1"/>
</dbReference>
<dbReference type="CDD" id="cd17719">
    <property type="entry name" value="BRCT_Rev1"/>
    <property type="match status" value="1"/>
</dbReference>
<keyword evidence="7 15" id="KW-0479">Metal-binding</keyword>
<dbReference type="Gene3D" id="1.10.150.20">
    <property type="entry name" value="5' to 3' exonuclease, C-terminal subdomain"/>
    <property type="match status" value="1"/>
</dbReference>
<comment type="cofactor">
    <cofactor evidence="15">
        <name>Mg(2+)</name>
        <dbReference type="ChEBI" id="CHEBI:18420"/>
    </cofactor>
    <text evidence="15">Binds 2 magnesium ions.</text>
</comment>
<dbReference type="OrthoDB" id="427711at2759"/>
<dbReference type="EC" id="2.7.7.-" evidence="14"/>
<evidence type="ECO:0000256" key="13">
    <source>
        <dbReference type="ARBA" id="ARBA00058985"/>
    </source>
</evidence>
<comment type="subcellular location">
    <subcellularLocation>
        <location evidence="1 14">Nucleus</location>
    </subcellularLocation>
</comment>
<evidence type="ECO:0000259" key="17">
    <source>
        <dbReference type="PROSITE" id="PS50172"/>
    </source>
</evidence>
<dbReference type="CDD" id="cd01701">
    <property type="entry name" value="PolY_Rev1"/>
    <property type="match status" value="1"/>
</dbReference>
<dbReference type="PIRSF" id="PIRSF036573">
    <property type="entry name" value="REV1"/>
    <property type="match status" value="1"/>
</dbReference>
<reference evidence="19 20" key="1">
    <citation type="journal article" date="2016" name="Proc. Natl. Acad. Sci. U.S.A.">
        <title>Comparative genomics of biotechnologically important yeasts.</title>
        <authorList>
            <person name="Riley R."/>
            <person name="Haridas S."/>
            <person name="Wolfe K.H."/>
            <person name="Lopes M.R."/>
            <person name="Hittinger C.T."/>
            <person name="Goeker M."/>
            <person name="Salamov A.A."/>
            <person name="Wisecaver J.H."/>
            <person name="Long T.M."/>
            <person name="Calvey C.H."/>
            <person name="Aerts A.L."/>
            <person name="Barry K.W."/>
            <person name="Choi C."/>
            <person name="Clum A."/>
            <person name="Coughlan A.Y."/>
            <person name="Deshpande S."/>
            <person name="Douglass A.P."/>
            <person name="Hanson S.J."/>
            <person name="Klenk H.-P."/>
            <person name="LaButti K.M."/>
            <person name="Lapidus A."/>
            <person name="Lindquist E.A."/>
            <person name="Lipzen A.M."/>
            <person name="Meier-Kolthoff J.P."/>
            <person name="Ohm R.A."/>
            <person name="Otillar R.P."/>
            <person name="Pangilinan J.L."/>
            <person name="Peng Y."/>
            <person name="Rokas A."/>
            <person name="Rosa C.A."/>
            <person name="Scheuner C."/>
            <person name="Sibirny A.A."/>
            <person name="Slot J.C."/>
            <person name="Stielow J.B."/>
            <person name="Sun H."/>
            <person name="Kurtzman C.P."/>
            <person name="Blackwell M."/>
            <person name="Grigoriev I.V."/>
            <person name="Jeffries T.W."/>
        </authorList>
    </citation>
    <scope>NUCLEOTIDE SEQUENCE [LARGE SCALE GENOMIC DNA]</scope>
    <source>
        <strain evidence="19 20">NRRL Y-11557</strain>
    </source>
</reference>
<dbReference type="InterPro" id="IPR017961">
    <property type="entry name" value="DNA_pol_Y-fam_little_finger"/>
</dbReference>
<dbReference type="Gene3D" id="6.10.250.1490">
    <property type="match status" value="1"/>
</dbReference>
<feature type="binding site" evidence="15">
    <location>
        <position position="311"/>
    </location>
    <ligand>
        <name>Mg(2+)</name>
        <dbReference type="ChEBI" id="CHEBI:18420"/>
        <label>1</label>
    </ligand>
</feature>
<keyword evidence="10 14" id="KW-0238">DNA-binding</keyword>
<dbReference type="PANTHER" id="PTHR45990">
    <property type="entry name" value="DNA REPAIR PROTEIN REV1"/>
    <property type="match status" value="1"/>
</dbReference>
<protein>
    <recommendedName>
        <fullName evidence="3 14">DNA repair protein REV1</fullName>
        <ecNumber evidence="14">2.7.7.-</ecNumber>
    </recommendedName>
</protein>
<dbReference type="GO" id="GO:0006281">
    <property type="term" value="P:DNA repair"/>
    <property type="evidence" value="ECO:0007669"/>
    <property type="project" value="UniProtKB-KW"/>
</dbReference>
<dbReference type="InterPro" id="IPR001357">
    <property type="entry name" value="BRCT_dom"/>
</dbReference>
<dbReference type="Gene3D" id="3.40.50.10190">
    <property type="entry name" value="BRCT domain"/>
    <property type="match status" value="1"/>
</dbReference>
<evidence type="ECO:0000256" key="7">
    <source>
        <dbReference type="ARBA" id="ARBA00022723"/>
    </source>
</evidence>
<feature type="compositionally biased region" description="Low complexity" evidence="16">
    <location>
        <begin position="180"/>
        <end position="192"/>
    </location>
</feature>
<dbReference type="GO" id="GO:0005634">
    <property type="term" value="C:nucleus"/>
    <property type="evidence" value="ECO:0007669"/>
    <property type="project" value="UniProtKB-SubCell"/>
</dbReference>
<dbReference type="GO" id="GO:0042276">
    <property type="term" value="P:error-prone translesion synthesis"/>
    <property type="evidence" value="ECO:0007669"/>
    <property type="project" value="InterPro"/>
</dbReference>
<dbReference type="AlphaFoldDB" id="A0A1E3QF33"/>
<evidence type="ECO:0000256" key="11">
    <source>
        <dbReference type="ARBA" id="ARBA00023204"/>
    </source>
</evidence>
<dbReference type="GO" id="GO:0017125">
    <property type="term" value="F:deoxycytidyl transferase activity"/>
    <property type="evidence" value="ECO:0007669"/>
    <property type="project" value="TreeGrafter"/>
</dbReference>
<dbReference type="Gene3D" id="3.40.1170.60">
    <property type="match status" value="1"/>
</dbReference>
<dbReference type="FunFam" id="3.30.1490.100:FF:000001">
    <property type="entry name" value="DNA repair protein REV1"/>
    <property type="match status" value="1"/>
</dbReference>
<keyword evidence="5 14" id="KW-0808">Transferase</keyword>
<evidence type="ECO:0000256" key="15">
    <source>
        <dbReference type="PIRSR" id="PIRSR036573-2"/>
    </source>
</evidence>
<dbReference type="SUPFAM" id="SSF100879">
    <property type="entry name" value="Lesion bypass DNA polymerase (Y-family), little finger domain"/>
    <property type="match status" value="1"/>
</dbReference>
<evidence type="ECO:0000256" key="9">
    <source>
        <dbReference type="ARBA" id="ARBA00022842"/>
    </source>
</evidence>
<feature type="compositionally biased region" description="Polar residues" evidence="16">
    <location>
        <begin position="200"/>
        <end position="213"/>
    </location>
</feature>
<keyword evidence="6 14" id="KW-0548">Nucleotidyltransferase</keyword>
<evidence type="ECO:0000256" key="12">
    <source>
        <dbReference type="ARBA" id="ARBA00023242"/>
    </source>
</evidence>
<accession>A0A1E3QF33</accession>